<gene>
    <name evidence="2" type="ORF">MY1_1023</name>
</gene>
<evidence type="ECO:0000313" key="2">
    <source>
        <dbReference type="EMBL" id="EGP93783.1"/>
    </source>
</evidence>
<proteinExistence type="predicted"/>
<evidence type="ECO:0000256" key="1">
    <source>
        <dbReference type="SAM" id="Phobius"/>
    </source>
</evidence>
<sequence length="40" mass="4661">MGDVFKPSNMQTALLPIFFMFLIMKKTVKMKHVFLIDQNG</sequence>
<dbReference type="EMBL" id="AFPU01000001">
    <property type="protein sequence ID" value="EGP93783.1"/>
    <property type="molecule type" value="Genomic_DNA"/>
</dbReference>
<accession>F9CWY1</accession>
<protein>
    <submittedName>
        <fullName evidence="2">Uncharacterized protein</fullName>
    </submittedName>
</protein>
<keyword evidence="3" id="KW-1185">Reference proteome</keyword>
<dbReference type="Proteomes" id="UP000004440">
    <property type="component" value="Unassembled WGS sequence"/>
</dbReference>
<name>F9CWY1_9ARCH</name>
<dbReference type="STRING" id="1001994.MY1_1023"/>
<evidence type="ECO:0000313" key="3">
    <source>
        <dbReference type="Proteomes" id="UP000004440"/>
    </source>
</evidence>
<keyword evidence="1" id="KW-0472">Membrane</keyword>
<organism evidence="2 3">
    <name type="scientific">Nitrosarchaeum koreense MY1</name>
    <dbReference type="NCBI Taxonomy" id="1001994"/>
    <lineage>
        <taxon>Archaea</taxon>
        <taxon>Nitrososphaerota</taxon>
        <taxon>Nitrososphaeria</taxon>
        <taxon>Nitrosopumilales</taxon>
        <taxon>Nitrosopumilaceae</taxon>
        <taxon>Nitrosarchaeum</taxon>
    </lineage>
</organism>
<feature type="transmembrane region" description="Helical" evidence="1">
    <location>
        <begin position="12"/>
        <end position="28"/>
    </location>
</feature>
<reference evidence="2 3" key="1">
    <citation type="journal article" date="2011" name="J. Bacteriol.">
        <title>Genome Sequence of an Ammonia-Oxidizing Soil Archaeon, "Candidatus Nitrosoarchaeum koreensis" MY1.</title>
        <authorList>
            <person name="Kim B.K."/>
            <person name="Jung M.Y."/>
            <person name="Yu D.S."/>
            <person name="Park S.J."/>
            <person name="Oh T.K."/>
            <person name="Rhee S.K."/>
            <person name="Kim J.F."/>
        </authorList>
    </citation>
    <scope>NUCLEOTIDE SEQUENCE [LARGE SCALE GENOMIC DNA]</scope>
    <source>
        <strain evidence="2 3">MY1</strain>
    </source>
</reference>
<keyword evidence="1" id="KW-0812">Transmembrane</keyword>
<dbReference type="AlphaFoldDB" id="F9CWY1"/>
<keyword evidence="1" id="KW-1133">Transmembrane helix</keyword>
<comment type="caution">
    <text evidence="2">The sequence shown here is derived from an EMBL/GenBank/DDBJ whole genome shotgun (WGS) entry which is preliminary data.</text>
</comment>